<name>A0A9J6EWL3_RHIMP</name>
<dbReference type="EMBL" id="JABSTU010000001">
    <property type="protein sequence ID" value="KAH8038774.1"/>
    <property type="molecule type" value="Genomic_DNA"/>
</dbReference>
<dbReference type="Proteomes" id="UP000821866">
    <property type="component" value="Chromosome 1"/>
</dbReference>
<reference evidence="2" key="1">
    <citation type="journal article" date="2020" name="Cell">
        <title>Large-Scale Comparative Analyses of Tick Genomes Elucidate Their Genetic Diversity and Vector Capacities.</title>
        <authorList>
            <consortium name="Tick Genome and Microbiome Consortium (TIGMIC)"/>
            <person name="Jia N."/>
            <person name="Wang J."/>
            <person name="Shi W."/>
            <person name="Du L."/>
            <person name="Sun Y."/>
            <person name="Zhan W."/>
            <person name="Jiang J.F."/>
            <person name="Wang Q."/>
            <person name="Zhang B."/>
            <person name="Ji P."/>
            <person name="Bell-Sakyi L."/>
            <person name="Cui X.M."/>
            <person name="Yuan T.T."/>
            <person name="Jiang B.G."/>
            <person name="Yang W.F."/>
            <person name="Lam T.T."/>
            <person name="Chang Q.C."/>
            <person name="Ding S.J."/>
            <person name="Wang X.J."/>
            <person name="Zhu J.G."/>
            <person name="Ruan X.D."/>
            <person name="Zhao L."/>
            <person name="Wei J.T."/>
            <person name="Ye R.Z."/>
            <person name="Que T.C."/>
            <person name="Du C.H."/>
            <person name="Zhou Y.H."/>
            <person name="Cheng J.X."/>
            <person name="Dai P.F."/>
            <person name="Guo W.B."/>
            <person name="Han X.H."/>
            <person name="Huang E.J."/>
            <person name="Li L.F."/>
            <person name="Wei W."/>
            <person name="Gao Y.C."/>
            <person name="Liu J.Z."/>
            <person name="Shao H.Z."/>
            <person name="Wang X."/>
            <person name="Wang C.C."/>
            <person name="Yang T.C."/>
            <person name="Huo Q.B."/>
            <person name="Li W."/>
            <person name="Chen H.Y."/>
            <person name="Chen S.E."/>
            <person name="Zhou L.G."/>
            <person name="Ni X.B."/>
            <person name="Tian J.H."/>
            <person name="Sheng Y."/>
            <person name="Liu T."/>
            <person name="Pan Y.S."/>
            <person name="Xia L.Y."/>
            <person name="Li J."/>
            <person name="Zhao F."/>
            <person name="Cao W.C."/>
        </authorList>
    </citation>
    <scope>NUCLEOTIDE SEQUENCE</scope>
    <source>
        <strain evidence="2">Rmic-2018</strain>
    </source>
</reference>
<feature type="compositionally biased region" description="Basic and acidic residues" evidence="1">
    <location>
        <begin position="21"/>
        <end position="33"/>
    </location>
</feature>
<evidence type="ECO:0000256" key="1">
    <source>
        <dbReference type="SAM" id="MobiDB-lite"/>
    </source>
</evidence>
<evidence type="ECO:0000313" key="3">
    <source>
        <dbReference type="Proteomes" id="UP000821866"/>
    </source>
</evidence>
<organism evidence="2 3">
    <name type="scientific">Rhipicephalus microplus</name>
    <name type="common">Cattle tick</name>
    <name type="synonym">Boophilus microplus</name>
    <dbReference type="NCBI Taxonomy" id="6941"/>
    <lineage>
        <taxon>Eukaryota</taxon>
        <taxon>Metazoa</taxon>
        <taxon>Ecdysozoa</taxon>
        <taxon>Arthropoda</taxon>
        <taxon>Chelicerata</taxon>
        <taxon>Arachnida</taxon>
        <taxon>Acari</taxon>
        <taxon>Parasitiformes</taxon>
        <taxon>Ixodida</taxon>
        <taxon>Ixodoidea</taxon>
        <taxon>Ixodidae</taxon>
        <taxon>Rhipicephalinae</taxon>
        <taxon>Rhipicephalus</taxon>
        <taxon>Boophilus</taxon>
    </lineage>
</organism>
<comment type="caution">
    <text evidence="2">The sequence shown here is derived from an EMBL/GenBank/DDBJ whole genome shotgun (WGS) entry which is preliminary data.</text>
</comment>
<accession>A0A9J6EWL3</accession>
<feature type="region of interest" description="Disordered" evidence="1">
    <location>
        <begin position="20"/>
        <end position="42"/>
    </location>
</feature>
<gene>
    <name evidence="2" type="ORF">HPB51_003099</name>
</gene>
<keyword evidence="3" id="KW-1185">Reference proteome</keyword>
<dbReference type="AlphaFoldDB" id="A0A9J6EWL3"/>
<reference evidence="2" key="2">
    <citation type="submission" date="2021-09" db="EMBL/GenBank/DDBJ databases">
        <authorList>
            <person name="Jia N."/>
            <person name="Wang J."/>
            <person name="Shi W."/>
            <person name="Du L."/>
            <person name="Sun Y."/>
            <person name="Zhan W."/>
            <person name="Jiang J."/>
            <person name="Wang Q."/>
            <person name="Zhang B."/>
            <person name="Ji P."/>
            <person name="Sakyi L.B."/>
            <person name="Cui X."/>
            <person name="Yuan T."/>
            <person name="Jiang B."/>
            <person name="Yang W."/>
            <person name="Lam T.T.-Y."/>
            <person name="Chang Q."/>
            <person name="Ding S."/>
            <person name="Wang X."/>
            <person name="Zhu J."/>
            <person name="Ruan X."/>
            <person name="Zhao L."/>
            <person name="Wei J."/>
            <person name="Que T."/>
            <person name="Du C."/>
            <person name="Cheng J."/>
            <person name="Dai P."/>
            <person name="Han X."/>
            <person name="Huang E."/>
            <person name="Gao Y."/>
            <person name="Liu J."/>
            <person name="Shao H."/>
            <person name="Ye R."/>
            <person name="Li L."/>
            <person name="Wei W."/>
            <person name="Wang X."/>
            <person name="Wang C."/>
            <person name="Huo Q."/>
            <person name="Li W."/>
            <person name="Guo W."/>
            <person name="Chen H."/>
            <person name="Chen S."/>
            <person name="Zhou L."/>
            <person name="Zhou L."/>
            <person name="Ni X."/>
            <person name="Tian J."/>
            <person name="Zhou Y."/>
            <person name="Sheng Y."/>
            <person name="Liu T."/>
            <person name="Pan Y."/>
            <person name="Xia L."/>
            <person name="Li J."/>
            <person name="Zhao F."/>
            <person name="Cao W."/>
        </authorList>
    </citation>
    <scope>NUCLEOTIDE SEQUENCE</scope>
    <source>
        <strain evidence="2">Rmic-2018</strain>
        <tissue evidence="2">Larvae</tissue>
    </source>
</reference>
<protein>
    <submittedName>
        <fullName evidence="2">Uncharacterized protein</fullName>
    </submittedName>
</protein>
<evidence type="ECO:0000313" key="2">
    <source>
        <dbReference type="EMBL" id="KAH8038774.1"/>
    </source>
</evidence>
<sequence>MRVRDLGGTYRCCGCVTNTEPKSEWERGGKPEGDLDETVPDDVIGGSSPLLEERSTWLPAHKSPGECGMLPFFSLASLVVKPFPSSDFTSGTAPSSGRSWWAIMSPPGGRLPARRVRRVYDWRWLLRLPHTWTGVSCNMCAPTDAGVTPFRDQNSAVIDAAWWCHRHTPVTLRRPRCARRFRHSFIAPQLAMKEKKRSLR</sequence>
<proteinExistence type="predicted"/>